<dbReference type="PRINTS" id="PR00173">
    <property type="entry name" value="EDTRNSPORT"/>
</dbReference>
<keyword evidence="5 10" id="KW-0812">Transmembrane</keyword>
<dbReference type="GO" id="GO:0015184">
    <property type="term" value="F:L-cystine transmembrane transporter activity"/>
    <property type="evidence" value="ECO:0007669"/>
    <property type="project" value="TreeGrafter"/>
</dbReference>
<name>A0A1H0VS24_9BACI</name>
<dbReference type="STRING" id="930152.SAMN05216565_107199"/>
<evidence type="ECO:0000313" key="12">
    <source>
        <dbReference type="Proteomes" id="UP000199159"/>
    </source>
</evidence>
<dbReference type="PANTHER" id="PTHR42865:SF5">
    <property type="entry name" value="L-CYSTINE TRANSPORTER TCYP"/>
    <property type="match status" value="1"/>
</dbReference>
<feature type="transmembrane region" description="Helical" evidence="10">
    <location>
        <begin position="72"/>
        <end position="94"/>
    </location>
</feature>
<feature type="transmembrane region" description="Helical" evidence="10">
    <location>
        <begin position="371"/>
        <end position="389"/>
    </location>
</feature>
<evidence type="ECO:0000256" key="6">
    <source>
        <dbReference type="ARBA" id="ARBA00022970"/>
    </source>
</evidence>
<dbReference type="GO" id="GO:0015293">
    <property type="term" value="F:symporter activity"/>
    <property type="evidence" value="ECO:0007669"/>
    <property type="project" value="InterPro"/>
</dbReference>
<evidence type="ECO:0000313" key="11">
    <source>
        <dbReference type="EMBL" id="SDP81409.1"/>
    </source>
</evidence>
<feature type="transmembrane region" description="Helical" evidence="10">
    <location>
        <begin position="34"/>
        <end position="52"/>
    </location>
</feature>
<comment type="subcellular location">
    <subcellularLocation>
        <location evidence="1">Membrane</location>
        <topology evidence="1">Multi-pass membrane protein</topology>
    </subcellularLocation>
</comment>
<keyword evidence="4" id="KW-0813">Transport</keyword>
<feature type="transmembrane region" description="Helical" evidence="10">
    <location>
        <begin position="6"/>
        <end position="22"/>
    </location>
</feature>
<dbReference type="PANTHER" id="PTHR42865">
    <property type="entry name" value="PROTON/GLUTAMATE-ASPARTATE SYMPORTER"/>
    <property type="match status" value="1"/>
</dbReference>
<sequence length="464" mass="49012">MNTVFILLNIVIMLALIGILFYMQKKHVSFSKRVFTGLGLGILLGAFLQIAYQPGSEIVSTTTDWFNIVGRGYVSLLMMIVIPLIMVSIIQSIINLEKSSDLGKMSAWIIGILVATAMVAAVVGIGAASIFNLDASQIEAGQAENERGMALEERLGTVSDLTIPQQILSFIPSNPFLDMTGARATSTIAVVIFSIIVGIAVLGVRRKQPEQAEVFVNWMNAIYAIVMRIVTLILRLTPFGILGLMANTVANTNVAGILELGKFVGASYVALLAMFIIHLIVVGLFGLNPLTFLRKVLPVLGFAFTSRSSAGTIPLNIQAQKNSLGVDQGIANMSASFGATIGQNGCAGIYPAMLAVMIAPSQGIDPLSPGFIIQLILIIGIASFGIAGVGGGATFAALIVLSSMNLPVALAGLLISVEPLIDMGRTALNVNGAMLSGTLTSKIMNKLNIKTFNNPEAIERETSL</sequence>
<feature type="transmembrane region" description="Helical" evidence="10">
    <location>
        <begin position="266"/>
        <end position="287"/>
    </location>
</feature>
<evidence type="ECO:0000256" key="4">
    <source>
        <dbReference type="ARBA" id="ARBA00022448"/>
    </source>
</evidence>
<keyword evidence="7 10" id="KW-1133">Transmembrane helix</keyword>
<gene>
    <name evidence="11" type="ORF">SAMN05216565_107199</name>
</gene>
<protein>
    <recommendedName>
        <fullName evidence="3">L-cystine uptake protein TcyP</fullName>
    </recommendedName>
    <alternativeName>
        <fullName evidence="9">Transporter of cystine TcyP</fullName>
    </alternativeName>
</protein>
<accession>A0A1H0VS24</accession>
<evidence type="ECO:0000256" key="2">
    <source>
        <dbReference type="ARBA" id="ARBA00006148"/>
    </source>
</evidence>
<dbReference type="Proteomes" id="UP000199159">
    <property type="component" value="Unassembled WGS sequence"/>
</dbReference>
<evidence type="ECO:0000256" key="5">
    <source>
        <dbReference type="ARBA" id="ARBA00022692"/>
    </source>
</evidence>
<dbReference type="GO" id="GO:0005886">
    <property type="term" value="C:plasma membrane"/>
    <property type="evidence" value="ECO:0007669"/>
    <property type="project" value="TreeGrafter"/>
</dbReference>
<evidence type="ECO:0000256" key="10">
    <source>
        <dbReference type="SAM" id="Phobius"/>
    </source>
</evidence>
<keyword evidence="6" id="KW-0029">Amino-acid transport</keyword>
<keyword evidence="8 10" id="KW-0472">Membrane</keyword>
<dbReference type="SUPFAM" id="SSF118215">
    <property type="entry name" value="Proton glutamate symport protein"/>
    <property type="match status" value="1"/>
</dbReference>
<evidence type="ECO:0000256" key="7">
    <source>
        <dbReference type="ARBA" id="ARBA00022989"/>
    </source>
</evidence>
<comment type="similarity">
    <text evidence="2">Belongs to the dicarboxylate/amino acid:cation symporter (DAACS) (TC 2.A.23) family.</text>
</comment>
<dbReference type="RefSeq" id="WP_090855997.1">
    <property type="nucleotide sequence ID" value="NZ_FNJU01000007.1"/>
</dbReference>
<feature type="transmembrane region" description="Helical" evidence="10">
    <location>
        <begin position="395"/>
        <end position="415"/>
    </location>
</feature>
<reference evidence="12" key="1">
    <citation type="submission" date="2016-10" db="EMBL/GenBank/DDBJ databases">
        <authorList>
            <person name="Varghese N."/>
            <person name="Submissions S."/>
        </authorList>
    </citation>
    <scope>NUCLEOTIDE SEQUENCE [LARGE SCALE GENOMIC DNA]</scope>
    <source>
        <strain evidence="12">IBRC-M10078</strain>
    </source>
</reference>
<evidence type="ECO:0000256" key="1">
    <source>
        <dbReference type="ARBA" id="ARBA00004141"/>
    </source>
</evidence>
<evidence type="ECO:0000256" key="3">
    <source>
        <dbReference type="ARBA" id="ARBA00022031"/>
    </source>
</evidence>
<dbReference type="EMBL" id="FNJU01000007">
    <property type="protein sequence ID" value="SDP81409.1"/>
    <property type="molecule type" value="Genomic_DNA"/>
</dbReference>
<dbReference type="OrthoDB" id="7778689at2"/>
<dbReference type="Gene3D" id="1.10.3860.10">
    <property type="entry name" value="Sodium:dicarboxylate symporter"/>
    <property type="match status" value="1"/>
</dbReference>
<evidence type="ECO:0000256" key="9">
    <source>
        <dbReference type="ARBA" id="ARBA00031293"/>
    </source>
</evidence>
<dbReference type="AlphaFoldDB" id="A0A1H0VS24"/>
<keyword evidence="12" id="KW-1185">Reference proteome</keyword>
<feature type="transmembrane region" description="Helical" evidence="10">
    <location>
        <begin position="225"/>
        <end position="246"/>
    </location>
</feature>
<dbReference type="InterPro" id="IPR036458">
    <property type="entry name" value="Na:dicarbo_symporter_sf"/>
</dbReference>
<feature type="transmembrane region" description="Helical" evidence="10">
    <location>
        <begin position="184"/>
        <end position="204"/>
    </location>
</feature>
<proteinExistence type="inferred from homology"/>
<dbReference type="Pfam" id="PF00375">
    <property type="entry name" value="SDF"/>
    <property type="match status" value="1"/>
</dbReference>
<dbReference type="InterPro" id="IPR001991">
    <property type="entry name" value="Na-dicarboxylate_symporter"/>
</dbReference>
<evidence type="ECO:0000256" key="8">
    <source>
        <dbReference type="ARBA" id="ARBA00023136"/>
    </source>
</evidence>
<feature type="transmembrane region" description="Helical" evidence="10">
    <location>
        <begin position="106"/>
        <end position="131"/>
    </location>
</feature>
<organism evidence="11 12">
    <name type="scientific">Litchfieldia salsa</name>
    <dbReference type="NCBI Taxonomy" id="930152"/>
    <lineage>
        <taxon>Bacteria</taxon>
        <taxon>Bacillati</taxon>
        <taxon>Bacillota</taxon>
        <taxon>Bacilli</taxon>
        <taxon>Bacillales</taxon>
        <taxon>Bacillaceae</taxon>
        <taxon>Litchfieldia</taxon>
    </lineage>
</organism>